<dbReference type="AlphaFoldDB" id="A0A1Y3BFB3"/>
<evidence type="ECO:0000313" key="3">
    <source>
        <dbReference type="Proteomes" id="UP000194236"/>
    </source>
</evidence>
<dbReference type="OrthoDB" id="6509692at2759"/>
<accession>A0A1Y3BFB3</accession>
<dbReference type="Proteomes" id="UP000194236">
    <property type="component" value="Unassembled WGS sequence"/>
</dbReference>
<dbReference type="InterPro" id="IPR036396">
    <property type="entry name" value="Cyt_P450_sf"/>
</dbReference>
<dbReference type="GO" id="GO:0005506">
    <property type="term" value="F:iron ion binding"/>
    <property type="evidence" value="ECO:0007669"/>
    <property type="project" value="InterPro"/>
</dbReference>
<keyword evidence="3" id="KW-1185">Reference proteome</keyword>
<dbReference type="GO" id="GO:0020037">
    <property type="term" value="F:heme binding"/>
    <property type="evidence" value="ECO:0007669"/>
    <property type="project" value="InterPro"/>
</dbReference>
<organism evidence="2 3">
    <name type="scientific">Euroglyphus maynei</name>
    <name type="common">Mayne's house dust mite</name>
    <dbReference type="NCBI Taxonomy" id="6958"/>
    <lineage>
        <taxon>Eukaryota</taxon>
        <taxon>Metazoa</taxon>
        <taxon>Ecdysozoa</taxon>
        <taxon>Arthropoda</taxon>
        <taxon>Chelicerata</taxon>
        <taxon>Arachnida</taxon>
        <taxon>Acari</taxon>
        <taxon>Acariformes</taxon>
        <taxon>Sarcoptiformes</taxon>
        <taxon>Astigmata</taxon>
        <taxon>Psoroptidia</taxon>
        <taxon>Analgoidea</taxon>
        <taxon>Pyroglyphidae</taxon>
        <taxon>Pyroglyphinae</taxon>
        <taxon>Euroglyphus</taxon>
    </lineage>
</organism>
<dbReference type="EMBL" id="MUJZ01022554">
    <property type="protein sequence ID" value="OTF79552.1"/>
    <property type="molecule type" value="Genomic_DNA"/>
</dbReference>
<keyword evidence="1" id="KW-0503">Monooxygenase</keyword>
<evidence type="ECO:0000256" key="1">
    <source>
        <dbReference type="ARBA" id="ARBA00023033"/>
    </source>
</evidence>
<dbReference type="Gene3D" id="1.10.630.10">
    <property type="entry name" value="Cytochrome P450"/>
    <property type="match status" value="1"/>
</dbReference>
<dbReference type="GO" id="GO:0016705">
    <property type="term" value="F:oxidoreductase activity, acting on paired donors, with incorporation or reduction of molecular oxygen"/>
    <property type="evidence" value="ECO:0007669"/>
    <property type="project" value="InterPro"/>
</dbReference>
<sequence length="54" mass="6206">MRFALYEIKLALAKLLHRYRLVPGPSTETELTVEQKVITETPKYGVFVKAVPLF</sequence>
<proteinExistence type="predicted"/>
<dbReference type="SUPFAM" id="SSF48264">
    <property type="entry name" value="Cytochrome P450"/>
    <property type="match status" value="1"/>
</dbReference>
<protein>
    <recommendedName>
        <fullName evidence="4">Cytochrome P450-like protein</fullName>
    </recommendedName>
</protein>
<evidence type="ECO:0000313" key="2">
    <source>
        <dbReference type="EMBL" id="OTF79552.1"/>
    </source>
</evidence>
<keyword evidence="1" id="KW-0560">Oxidoreductase</keyword>
<gene>
    <name evidence="2" type="ORF">BLA29_011652</name>
</gene>
<comment type="caution">
    <text evidence="2">The sequence shown here is derived from an EMBL/GenBank/DDBJ whole genome shotgun (WGS) entry which is preliminary data.</text>
</comment>
<evidence type="ECO:0008006" key="4">
    <source>
        <dbReference type="Google" id="ProtNLM"/>
    </source>
</evidence>
<name>A0A1Y3BFB3_EURMA</name>
<dbReference type="GO" id="GO:0004497">
    <property type="term" value="F:monooxygenase activity"/>
    <property type="evidence" value="ECO:0007669"/>
    <property type="project" value="UniProtKB-KW"/>
</dbReference>
<reference evidence="2 3" key="1">
    <citation type="submission" date="2017-03" db="EMBL/GenBank/DDBJ databases">
        <title>Genome Survey of Euroglyphus maynei.</title>
        <authorList>
            <person name="Arlian L.G."/>
            <person name="Morgan M.S."/>
            <person name="Rider S.D."/>
        </authorList>
    </citation>
    <scope>NUCLEOTIDE SEQUENCE [LARGE SCALE GENOMIC DNA]</scope>
    <source>
        <strain evidence="2">Arlian Lab</strain>
        <tissue evidence="2">Whole body</tissue>
    </source>
</reference>